<sequence length="251" mass="28271">MSASALVSGVSKNRRPPTDMIGAVSDLYRISIDGKTGSTVRGRVHIIHPDAEEVPEGEDFALRMILEVWDRARKGHFFVGNAYGDDHMHLDLAQAQALAEGAEFREEFERLQVLDEGLHVVLTEEENAAAGLGDDAVVALGEKYGIAPLRAWGSQEGRHYIQGRRDGRAFYSEACRIVTDYEVGEMCGWPPHWELSEEEYKRRFGRRGPKLADLPYAEFTFTVKDARYVEHLEGGIHFASAIFGEWPWFED</sequence>
<reference evidence="1 2" key="1">
    <citation type="journal article" date="2019" name="Int. J. Syst. Evol. Microbiol.">
        <title>The Global Catalogue of Microorganisms (GCM) 10K type strain sequencing project: providing services to taxonomists for standard genome sequencing and annotation.</title>
        <authorList>
            <consortium name="The Broad Institute Genomics Platform"/>
            <consortium name="The Broad Institute Genome Sequencing Center for Infectious Disease"/>
            <person name="Wu L."/>
            <person name="Ma J."/>
        </authorList>
    </citation>
    <scope>NUCLEOTIDE SEQUENCE [LARGE SCALE GENOMIC DNA]</scope>
    <source>
        <strain evidence="1 2">JCM 11136</strain>
    </source>
</reference>
<accession>A0ABN1Q6Z3</accession>
<organism evidence="1 2">
    <name type="scientific">Nonomuraea longicatena</name>
    <dbReference type="NCBI Taxonomy" id="83682"/>
    <lineage>
        <taxon>Bacteria</taxon>
        <taxon>Bacillati</taxon>
        <taxon>Actinomycetota</taxon>
        <taxon>Actinomycetes</taxon>
        <taxon>Streptosporangiales</taxon>
        <taxon>Streptosporangiaceae</taxon>
        <taxon>Nonomuraea</taxon>
    </lineage>
</organism>
<dbReference type="EMBL" id="BAAAHQ010000024">
    <property type="protein sequence ID" value="GAA0938263.1"/>
    <property type="molecule type" value="Genomic_DNA"/>
</dbReference>
<gene>
    <name evidence="1" type="ORF">GCM10009560_48090</name>
</gene>
<name>A0ABN1Q6Z3_9ACTN</name>
<keyword evidence="2" id="KW-1185">Reference proteome</keyword>
<dbReference type="Proteomes" id="UP001501578">
    <property type="component" value="Unassembled WGS sequence"/>
</dbReference>
<proteinExistence type="predicted"/>
<protein>
    <submittedName>
        <fullName evidence="1">Uncharacterized protein</fullName>
    </submittedName>
</protein>
<comment type="caution">
    <text evidence="1">The sequence shown here is derived from an EMBL/GenBank/DDBJ whole genome shotgun (WGS) entry which is preliminary data.</text>
</comment>
<evidence type="ECO:0000313" key="1">
    <source>
        <dbReference type="EMBL" id="GAA0938263.1"/>
    </source>
</evidence>
<evidence type="ECO:0000313" key="2">
    <source>
        <dbReference type="Proteomes" id="UP001501578"/>
    </source>
</evidence>